<dbReference type="InterPro" id="IPR024400">
    <property type="entry name" value="DUF2635"/>
</dbReference>
<sequence length="62" mass="6741">MYVKPKPGALVRDPETREPLPAEGAEVPENQYWMRRLADGDVVRAGRPTVAALPVPTDGEGL</sequence>
<accession>A0ABX2KU95</accession>
<feature type="region of interest" description="Disordered" evidence="1">
    <location>
        <begin position="1"/>
        <end position="25"/>
    </location>
</feature>
<evidence type="ECO:0000256" key="1">
    <source>
        <dbReference type="SAM" id="MobiDB-lite"/>
    </source>
</evidence>
<evidence type="ECO:0000313" key="2">
    <source>
        <dbReference type="EMBL" id="NUB18389.1"/>
    </source>
</evidence>
<dbReference type="Pfam" id="PF10948">
    <property type="entry name" value="DUF2635"/>
    <property type="match status" value="1"/>
</dbReference>
<dbReference type="EMBL" id="WHOR01000016">
    <property type="protein sequence ID" value="NUB18389.1"/>
    <property type="molecule type" value="Genomic_DNA"/>
</dbReference>
<dbReference type="RefSeq" id="WP_174437699.1">
    <property type="nucleotide sequence ID" value="NZ_BAABCC010000057.1"/>
</dbReference>
<comment type="caution">
    <text evidence="2">The sequence shown here is derived from an EMBL/GenBank/DDBJ whole genome shotgun (WGS) entry which is preliminary data.</text>
</comment>
<evidence type="ECO:0000313" key="3">
    <source>
        <dbReference type="Proteomes" id="UP000639419"/>
    </source>
</evidence>
<organism evidence="2 3">
    <name type="scientific">Azospirillum formosense</name>
    <dbReference type="NCBI Taxonomy" id="861533"/>
    <lineage>
        <taxon>Bacteria</taxon>
        <taxon>Pseudomonadati</taxon>
        <taxon>Pseudomonadota</taxon>
        <taxon>Alphaproteobacteria</taxon>
        <taxon>Rhodospirillales</taxon>
        <taxon>Azospirillaceae</taxon>
        <taxon>Azospirillum</taxon>
    </lineage>
</organism>
<proteinExistence type="predicted"/>
<dbReference type="Proteomes" id="UP000639419">
    <property type="component" value="Unassembled WGS sequence"/>
</dbReference>
<reference evidence="2 3" key="1">
    <citation type="submission" date="2019-10" db="EMBL/GenBank/DDBJ databases">
        <title>Genome sequence of Azospirillum formosense CC-Nfb-7.</title>
        <authorList>
            <person name="Ambrosini A."/>
            <person name="Sant'Anna F.H."/>
            <person name="Cassan F.D."/>
            <person name="Souza E.M."/>
            <person name="Passaglia L.M.P."/>
        </authorList>
    </citation>
    <scope>NUCLEOTIDE SEQUENCE [LARGE SCALE GENOMIC DNA]</scope>
    <source>
        <strain evidence="2 3">CC-NFb-7</strain>
    </source>
</reference>
<gene>
    <name evidence="2" type="ORF">GBZ26_04010</name>
</gene>
<name>A0ABX2KU95_9PROT</name>
<protein>
    <submittedName>
        <fullName evidence="2">DUF2635 domain-containing protein</fullName>
    </submittedName>
</protein>
<keyword evidence="3" id="KW-1185">Reference proteome</keyword>